<protein>
    <submittedName>
        <fullName evidence="2">Uncharacterized protein</fullName>
    </submittedName>
</protein>
<dbReference type="EMBL" id="JAHLJV010000007">
    <property type="protein sequence ID" value="KAK1597675.1"/>
    <property type="molecule type" value="Genomic_DNA"/>
</dbReference>
<evidence type="ECO:0000313" key="3">
    <source>
        <dbReference type="Proteomes" id="UP001230504"/>
    </source>
</evidence>
<proteinExistence type="predicted"/>
<comment type="caution">
    <text evidence="2">The sequence shown here is derived from an EMBL/GenBank/DDBJ whole genome shotgun (WGS) entry which is preliminary data.</text>
</comment>
<feature type="compositionally biased region" description="Basic and acidic residues" evidence="1">
    <location>
        <begin position="67"/>
        <end position="82"/>
    </location>
</feature>
<feature type="region of interest" description="Disordered" evidence="1">
    <location>
        <begin position="58"/>
        <end position="82"/>
    </location>
</feature>
<sequence>MSQKRPVPWKAVTRNWAGQLNRGYVRAMQTGTDEANQSSRRPIVPAFASRPTEAWRSLRGKASKAANFEEKGDGRTDGWSSIDDKRRWRLTTAVVSP</sequence>
<name>A0AAD8Q827_9PEZI</name>
<dbReference type="GeneID" id="85436897"/>
<dbReference type="RefSeq" id="XP_060418447.1">
    <property type="nucleotide sequence ID" value="XM_060552657.1"/>
</dbReference>
<keyword evidence="3" id="KW-1185">Reference proteome</keyword>
<accession>A0AAD8Q827</accession>
<organism evidence="2 3">
    <name type="scientific">Colletotrichum navitas</name>
    <dbReference type="NCBI Taxonomy" id="681940"/>
    <lineage>
        <taxon>Eukaryota</taxon>
        <taxon>Fungi</taxon>
        <taxon>Dikarya</taxon>
        <taxon>Ascomycota</taxon>
        <taxon>Pezizomycotina</taxon>
        <taxon>Sordariomycetes</taxon>
        <taxon>Hypocreomycetidae</taxon>
        <taxon>Glomerellales</taxon>
        <taxon>Glomerellaceae</taxon>
        <taxon>Colletotrichum</taxon>
        <taxon>Colletotrichum graminicola species complex</taxon>
    </lineage>
</organism>
<dbReference type="Proteomes" id="UP001230504">
    <property type="component" value="Unassembled WGS sequence"/>
</dbReference>
<dbReference type="AlphaFoldDB" id="A0AAD8Q827"/>
<gene>
    <name evidence="2" type="ORF">LY79DRAFT_352958</name>
</gene>
<evidence type="ECO:0000256" key="1">
    <source>
        <dbReference type="SAM" id="MobiDB-lite"/>
    </source>
</evidence>
<evidence type="ECO:0000313" key="2">
    <source>
        <dbReference type="EMBL" id="KAK1597675.1"/>
    </source>
</evidence>
<reference evidence="2" key="1">
    <citation type="submission" date="2021-06" db="EMBL/GenBank/DDBJ databases">
        <title>Comparative genomics, transcriptomics and evolutionary studies reveal genomic signatures of adaptation to plant cell wall in hemibiotrophic fungi.</title>
        <authorList>
            <consortium name="DOE Joint Genome Institute"/>
            <person name="Baroncelli R."/>
            <person name="Diaz J.F."/>
            <person name="Benocci T."/>
            <person name="Peng M."/>
            <person name="Battaglia E."/>
            <person name="Haridas S."/>
            <person name="Andreopoulos W."/>
            <person name="Labutti K."/>
            <person name="Pangilinan J."/>
            <person name="Floch G.L."/>
            <person name="Makela M.R."/>
            <person name="Henrissat B."/>
            <person name="Grigoriev I.V."/>
            <person name="Crouch J.A."/>
            <person name="De Vries R.P."/>
            <person name="Sukno S.A."/>
            <person name="Thon M.R."/>
        </authorList>
    </citation>
    <scope>NUCLEOTIDE SEQUENCE</scope>
    <source>
        <strain evidence="2">CBS 125086</strain>
    </source>
</reference>